<evidence type="ECO:0000256" key="4">
    <source>
        <dbReference type="ARBA" id="ARBA00022559"/>
    </source>
</evidence>
<keyword evidence="5" id="KW-0049">Antioxidant</keyword>
<dbReference type="GO" id="GO:0005737">
    <property type="term" value="C:cytoplasm"/>
    <property type="evidence" value="ECO:0007669"/>
    <property type="project" value="TreeGrafter"/>
</dbReference>
<keyword evidence="4 15" id="KW-0575">Peroxidase</keyword>
<organism evidence="15 16">
    <name type="scientific">Lentiprolixibacter aurantiacus</name>
    <dbReference type="NCBI Taxonomy" id="2993939"/>
    <lineage>
        <taxon>Bacteria</taxon>
        <taxon>Pseudomonadati</taxon>
        <taxon>Bacteroidota</taxon>
        <taxon>Flavobacteriia</taxon>
        <taxon>Flavobacteriales</taxon>
        <taxon>Flavobacteriaceae</taxon>
        <taxon>Lentiprolixibacter</taxon>
    </lineage>
</organism>
<comment type="similarity">
    <text evidence="10">Belongs to the peroxiredoxin family. BCP/PrxQ subfamily.</text>
</comment>
<dbReference type="PANTHER" id="PTHR42801">
    <property type="entry name" value="THIOREDOXIN-DEPENDENT PEROXIDE REDUCTASE"/>
    <property type="match status" value="1"/>
</dbReference>
<dbReference type="CDD" id="cd03017">
    <property type="entry name" value="PRX_BCP"/>
    <property type="match status" value="1"/>
</dbReference>
<dbReference type="NCBIfam" id="NF006960">
    <property type="entry name" value="PRK09437.1"/>
    <property type="match status" value="1"/>
</dbReference>
<evidence type="ECO:0000256" key="10">
    <source>
        <dbReference type="ARBA" id="ARBA00038489"/>
    </source>
</evidence>
<evidence type="ECO:0000256" key="8">
    <source>
        <dbReference type="ARBA" id="ARBA00023284"/>
    </source>
</evidence>
<protein>
    <recommendedName>
        <fullName evidence="3">thioredoxin-dependent peroxiredoxin</fullName>
        <ecNumber evidence="3">1.11.1.24</ecNumber>
    </recommendedName>
    <alternativeName>
        <fullName evidence="9">Thioredoxin peroxidase</fullName>
    </alternativeName>
    <alternativeName>
        <fullName evidence="11">Thioredoxin-dependent peroxiredoxin Bcp</fullName>
    </alternativeName>
</protein>
<accession>A0AAE3MLF1</accession>
<dbReference type="Pfam" id="PF00578">
    <property type="entry name" value="AhpC-TSA"/>
    <property type="match status" value="1"/>
</dbReference>
<evidence type="ECO:0000256" key="5">
    <source>
        <dbReference type="ARBA" id="ARBA00022862"/>
    </source>
</evidence>
<evidence type="ECO:0000256" key="2">
    <source>
        <dbReference type="ARBA" id="ARBA00011245"/>
    </source>
</evidence>
<evidence type="ECO:0000313" key="16">
    <source>
        <dbReference type="Proteomes" id="UP001207116"/>
    </source>
</evidence>
<feature type="active site" description="Cysteine sulfenic acid (-SOH) intermediate; for peroxidase activity" evidence="13">
    <location>
        <position position="46"/>
    </location>
</feature>
<evidence type="ECO:0000256" key="12">
    <source>
        <dbReference type="ARBA" id="ARBA00049091"/>
    </source>
</evidence>
<dbReference type="InterPro" id="IPR013766">
    <property type="entry name" value="Thioredoxin_domain"/>
</dbReference>
<evidence type="ECO:0000256" key="11">
    <source>
        <dbReference type="ARBA" id="ARBA00042639"/>
    </source>
</evidence>
<evidence type="ECO:0000256" key="1">
    <source>
        <dbReference type="ARBA" id="ARBA00003330"/>
    </source>
</evidence>
<dbReference type="GO" id="GO:0045454">
    <property type="term" value="P:cell redox homeostasis"/>
    <property type="evidence" value="ECO:0007669"/>
    <property type="project" value="TreeGrafter"/>
</dbReference>
<dbReference type="SUPFAM" id="SSF52833">
    <property type="entry name" value="Thioredoxin-like"/>
    <property type="match status" value="1"/>
</dbReference>
<evidence type="ECO:0000256" key="13">
    <source>
        <dbReference type="PIRSR" id="PIRSR000239-1"/>
    </source>
</evidence>
<dbReference type="AlphaFoldDB" id="A0AAE3MLF1"/>
<sequence length="149" mass="16870">MKTLKAGEKVPEFTSKDQDGNDISLSDYKGKKLVVFFYPKANTPGCTAEACNLRDNYAELQAAGYELLGVSADSQQKQTNFRNKFEFPFPLLADEDHTVINTFGVWGPKKFMGREYDGIHRMTFLIDEEGVVERVIEKVRTKDHAAQIL</sequence>
<dbReference type="PIRSF" id="PIRSF000239">
    <property type="entry name" value="AHPC"/>
    <property type="match status" value="1"/>
</dbReference>
<comment type="catalytic activity">
    <reaction evidence="12">
        <text>a hydroperoxide + [thioredoxin]-dithiol = an alcohol + [thioredoxin]-disulfide + H2O</text>
        <dbReference type="Rhea" id="RHEA:62620"/>
        <dbReference type="Rhea" id="RHEA-COMP:10698"/>
        <dbReference type="Rhea" id="RHEA-COMP:10700"/>
        <dbReference type="ChEBI" id="CHEBI:15377"/>
        <dbReference type="ChEBI" id="CHEBI:29950"/>
        <dbReference type="ChEBI" id="CHEBI:30879"/>
        <dbReference type="ChEBI" id="CHEBI:35924"/>
        <dbReference type="ChEBI" id="CHEBI:50058"/>
        <dbReference type="EC" id="1.11.1.24"/>
    </reaction>
</comment>
<dbReference type="InterPro" id="IPR000866">
    <property type="entry name" value="AhpC/TSA"/>
</dbReference>
<dbReference type="Proteomes" id="UP001207116">
    <property type="component" value="Unassembled WGS sequence"/>
</dbReference>
<dbReference type="EC" id="1.11.1.24" evidence="3"/>
<feature type="domain" description="Thioredoxin" evidence="14">
    <location>
        <begin position="4"/>
        <end position="149"/>
    </location>
</feature>
<dbReference type="FunFam" id="3.40.30.10:FF:000007">
    <property type="entry name" value="Thioredoxin-dependent thiol peroxidase"/>
    <property type="match status" value="1"/>
</dbReference>
<dbReference type="Gene3D" id="3.40.30.10">
    <property type="entry name" value="Glutaredoxin"/>
    <property type="match status" value="1"/>
</dbReference>
<gene>
    <name evidence="15" type="primary">bcp</name>
    <name evidence="15" type="ORF">OO016_07705</name>
</gene>
<dbReference type="PANTHER" id="PTHR42801:SF4">
    <property type="entry name" value="AHPC_TSA FAMILY PROTEIN"/>
    <property type="match status" value="1"/>
</dbReference>
<evidence type="ECO:0000256" key="9">
    <source>
        <dbReference type="ARBA" id="ARBA00032824"/>
    </source>
</evidence>
<keyword evidence="16" id="KW-1185">Reference proteome</keyword>
<evidence type="ECO:0000256" key="7">
    <source>
        <dbReference type="ARBA" id="ARBA00023157"/>
    </source>
</evidence>
<reference evidence="15" key="1">
    <citation type="submission" date="2022-11" db="EMBL/GenBank/DDBJ databases">
        <title>The characterization of three novel Bacteroidetes species and genomic analysis of their roles in tidal elemental geochemical cycles.</title>
        <authorList>
            <person name="Ma K.-J."/>
        </authorList>
    </citation>
    <scope>NUCLEOTIDE SEQUENCE</scope>
    <source>
        <strain evidence="15">M415</strain>
    </source>
</reference>
<dbReference type="GO" id="GO:0034599">
    <property type="term" value="P:cellular response to oxidative stress"/>
    <property type="evidence" value="ECO:0007669"/>
    <property type="project" value="TreeGrafter"/>
</dbReference>
<comment type="function">
    <text evidence="1">Thiol-specific peroxidase that catalyzes the reduction of hydrogen peroxide and organic hydroperoxides to water and alcohols, respectively. Plays a role in cell protection against oxidative stress by detoxifying peroxides and as sensor of hydrogen peroxide-mediated signaling events.</text>
</comment>
<dbReference type="InterPro" id="IPR050924">
    <property type="entry name" value="Peroxiredoxin_BCP/PrxQ"/>
</dbReference>
<evidence type="ECO:0000313" key="15">
    <source>
        <dbReference type="EMBL" id="MCX2719481.1"/>
    </source>
</evidence>
<name>A0AAE3MLF1_9FLAO</name>
<comment type="caution">
    <text evidence="15">The sequence shown here is derived from an EMBL/GenBank/DDBJ whole genome shotgun (WGS) entry which is preliminary data.</text>
</comment>
<evidence type="ECO:0000256" key="6">
    <source>
        <dbReference type="ARBA" id="ARBA00023002"/>
    </source>
</evidence>
<keyword evidence="7" id="KW-1015">Disulfide bond</keyword>
<evidence type="ECO:0000256" key="3">
    <source>
        <dbReference type="ARBA" id="ARBA00013017"/>
    </source>
</evidence>
<dbReference type="InterPro" id="IPR024706">
    <property type="entry name" value="Peroxiredoxin_AhpC-typ"/>
</dbReference>
<comment type="subunit">
    <text evidence="2">Monomer.</text>
</comment>
<dbReference type="EMBL" id="JAPFQP010000002">
    <property type="protein sequence ID" value="MCX2719481.1"/>
    <property type="molecule type" value="Genomic_DNA"/>
</dbReference>
<keyword evidence="8" id="KW-0676">Redox-active center</keyword>
<proteinExistence type="inferred from homology"/>
<evidence type="ECO:0000259" key="14">
    <source>
        <dbReference type="PROSITE" id="PS51352"/>
    </source>
</evidence>
<keyword evidence="6 15" id="KW-0560">Oxidoreductase</keyword>
<dbReference type="InterPro" id="IPR036249">
    <property type="entry name" value="Thioredoxin-like_sf"/>
</dbReference>
<dbReference type="PROSITE" id="PS51352">
    <property type="entry name" value="THIOREDOXIN_2"/>
    <property type="match status" value="1"/>
</dbReference>
<dbReference type="GO" id="GO:0008379">
    <property type="term" value="F:thioredoxin peroxidase activity"/>
    <property type="evidence" value="ECO:0007669"/>
    <property type="project" value="TreeGrafter"/>
</dbReference>
<dbReference type="RefSeq" id="WP_266012163.1">
    <property type="nucleotide sequence ID" value="NZ_JAPFQP010000002.1"/>
</dbReference>